<dbReference type="InterPro" id="IPR001723">
    <property type="entry name" value="Nuclear_hrmn_rcpt"/>
</dbReference>
<organism evidence="19">
    <name type="scientific">Varroa destructor</name>
    <name type="common">Honeybee mite</name>
    <dbReference type="NCBI Taxonomy" id="109461"/>
    <lineage>
        <taxon>Eukaryota</taxon>
        <taxon>Metazoa</taxon>
        <taxon>Ecdysozoa</taxon>
        <taxon>Arthropoda</taxon>
        <taxon>Chelicerata</taxon>
        <taxon>Arachnida</taxon>
        <taxon>Acari</taxon>
        <taxon>Parasitiformes</taxon>
        <taxon>Mesostigmata</taxon>
        <taxon>Gamasina</taxon>
        <taxon>Dermanyssoidea</taxon>
        <taxon>Varroidae</taxon>
        <taxon>Varroa</taxon>
    </lineage>
</organism>
<dbReference type="SMART" id="SM00430">
    <property type="entry name" value="HOLI"/>
    <property type="match status" value="1"/>
</dbReference>
<dbReference type="EMBL" id="KR230043">
    <property type="protein sequence ID" value="ALK02216.1"/>
    <property type="molecule type" value="mRNA"/>
</dbReference>
<feature type="region of interest" description="Disordered" evidence="16">
    <location>
        <begin position="50"/>
        <end position="83"/>
    </location>
</feature>
<dbReference type="GO" id="GO:0035100">
    <property type="term" value="F:ecdysone binding"/>
    <property type="evidence" value="ECO:0007669"/>
    <property type="project" value="InterPro"/>
</dbReference>
<dbReference type="FunFam" id="3.30.50.10:FF:000031">
    <property type="entry name" value="Ecdysone receptor A1"/>
    <property type="match status" value="1"/>
</dbReference>
<keyword evidence="6" id="KW-0862">Zinc</keyword>
<comment type="subcellular location">
    <subcellularLocation>
        <location evidence="1">Nucleus</location>
    </subcellularLocation>
</comment>
<feature type="domain" description="Nuclear receptor" evidence="17">
    <location>
        <begin position="492"/>
        <end position="567"/>
    </location>
</feature>
<evidence type="ECO:0000256" key="13">
    <source>
        <dbReference type="ARBA" id="ARBA00030794"/>
    </source>
</evidence>
<accession>A0A0P0J327</accession>
<reference evidence="20" key="2">
    <citation type="submission" date="2021-01" db="UniProtKB">
        <authorList>
            <consortium name="EnsemblMetazoa"/>
        </authorList>
    </citation>
    <scope>IDENTIFICATION</scope>
</reference>
<dbReference type="CDD" id="cd06938">
    <property type="entry name" value="NR_LBD_EcR"/>
    <property type="match status" value="1"/>
</dbReference>
<dbReference type="FunFam" id="1.10.565.10:FF:000030">
    <property type="entry name" value="Ecdysone receptor (Isoform A)"/>
    <property type="match status" value="1"/>
</dbReference>
<dbReference type="KEGG" id="vde:111253199"/>
<dbReference type="GO" id="GO:0000122">
    <property type="term" value="P:negative regulation of transcription by RNA polymerase II"/>
    <property type="evidence" value="ECO:0007669"/>
    <property type="project" value="TreeGrafter"/>
</dbReference>
<dbReference type="SUPFAM" id="SSF48508">
    <property type="entry name" value="Nuclear receptor ligand-binding domain"/>
    <property type="match status" value="1"/>
</dbReference>
<comment type="similarity">
    <text evidence="2">Belongs to the nuclear hormone receptor family. NR1 subfamily.</text>
</comment>
<dbReference type="Gene3D" id="3.30.50.10">
    <property type="entry name" value="Erythroid Transcription Factor GATA-1, subunit A"/>
    <property type="match status" value="1"/>
</dbReference>
<feature type="compositionally biased region" description="Low complexity" evidence="16">
    <location>
        <begin position="471"/>
        <end position="488"/>
    </location>
</feature>
<dbReference type="SMART" id="SM00399">
    <property type="entry name" value="ZnF_C4"/>
    <property type="match status" value="1"/>
</dbReference>
<feature type="region of interest" description="Disordered" evidence="16">
    <location>
        <begin position="440"/>
        <end position="488"/>
    </location>
</feature>
<dbReference type="OrthoDB" id="5837785at2759"/>
<dbReference type="GO" id="GO:0030154">
    <property type="term" value="P:cell differentiation"/>
    <property type="evidence" value="ECO:0007669"/>
    <property type="project" value="TreeGrafter"/>
</dbReference>
<dbReference type="PRINTS" id="PR01283">
    <property type="entry name" value="ECDYSTEROIDR"/>
</dbReference>
<feature type="region of interest" description="Disordered" evidence="16">
    <location>
        <begin position="570"/>
        <end position="600"/>
    </location>
</feature>
<dbReference type="InterPro" id="IPR003069">
    <property type="entry name" value="Ecdystd_rcpt"/>
</dbReference>
<dbReference type="AlphaFoldDB" id="A0A0P0J327"/>
<dbReference type="PRINTS" id="PR00047">
    <property type="entry name" value="STROIDFINGER"/>
</dbReference>
<feature type="compositionally biased region" description="Polar residues" evidence="16">
    <location>
        <begin position="57"/>
        <end position="73"/>
    </location>
</feature>
<dbReference type="PANTHER" id="PTHR24082">
    <property type="entry name" value="NUCLEAR HORMONE RECEPTOR"/>
    <property type="match status" value="1"/>
</dbReference>
<evidence type="ECO:0000256" key="10">
    <source>
        <dbReference type="ARBA" id="ARBA00023170"/>
    </source>
</evidence>
<dbReference type="Pfam" id="PF00105">
    <property type="entry name" value="zf-C4"/>
    <property type="match status" value="1"/>
</dbReference>
<keyword evidence="10 19" id="KW-0675">Receptor</keyword>
<evidence type="ECO:0000259" key="18">
    <source>
        <dbReference type="PROSITE" id="PS51843"/>
    </source>
</evidence>
<dbReference type="GeneID" id="111253199"/>
<dbReference type="InterPro" id="IPR000536">
    <property type="entry name" value="Nucl_hrmn_rcpt_lig-bd"/>
</dbReference>
<feature type="region of interest" description="Disordered" evidence="16">
    <location>
        <begin position="281"/>
        <end position="302"/>
    </location>
</feature>
<dbReference type="Gene3D" id="1.10.565.10">
    <property type="entry name" value="Retinoid X Receptor"/>
    <property type="match status" value="1"/>
</dbReference>
<evidence type="ECO:0000256" key="4">
    <source>
        <dbReference type="ARBA" id="ARBA00022723"/>
    </source>
</evidence>
<dbReference type="PANTHER" id="PTHR24082:SF507">
    <property type="entry name" value="BILE ACID RECEPTOR-RELATED"/>
    <property type="match status" value="1"/>
</dbReference>
<name>A0A0P0J327_VARDE</name>
<sequence length="859" mass="94432">MDPIILLWLHDQKKQTNLEHPKSPQQLKTDFGTASTLSSRVPVLQIINSDQKEDRSSCSGRFSEGSISEQSNAGRRPGTYTCNTESGGCLNNDTKNDNMIKMNPQSIPQYFDENSIHKLSSQHHHHNHSQQQQQQLPQYLQTIHQNSNQLVSSVAPLSIDTGGKKLLGGENTRKRAAEVPVSWIASSVAVQQQLISNPATAVNRCNNNKDLSTQQVTSLSGNSAQQHLQLHQQQQQQQQQQHSGSSTGHTGVSPVPSLTCSDIGEMDLDFWDVDTTKTADSDVVSQPSSMLVNNNNGGCGQQTYNSQLNGNATNNSHLVQQQQQQQQQLYGNNKDCSLPSSGLTSLSQASNESNGVFGNVVTSSYGNRSGTPSGLVSSNIASSVFGNRNVAPKNYYQGVSSGGPLNLGIQGVSLDGVGKSVPGCAGTESLGRSPSGLITSALDANNNNSSSNSGSETIQSDAGDLKGTLFSKKPGGPTGPSSAGGPQSRQQEELCLVCADRASGYHYNALTCEGCKGFFRRSITRKARYQCKYGGQCEMDMYMRRKCQHCRFRKCISVGMRPDCVVPESQNVMKRQNKKKPDPETLKPNASTPEAVEVHDEKPNLAALNRAIREVCPLTSDQECLINRLVYYQLEFESPSPEDVTRVTGFPLGCSEKDSQKRFEHITEITILTVQLIVEFSKRVPGFDTLQREDQITLLKACSSEVMMLRGARKYDVATDSIVFANNQPYTLDNYRSASVGENADALFQFCRNMCNLRVDNAEYALLTAIVIFSERPALLEPDKVEQVQMFYVETLRRYSENHRNPPGSPAHFAKLLAILTELRTLGNMNSEMCFNIKFKQNKELPPFLAEIWDIQEAS</sequence>
<dbReference type="PROSITE" id="PS51843">
    <property type="entry name" value="NR_LBD"/>
    <property type="match status" value="1"/>
</dbReference>
<evidence type="ECO:0000313" key="21">
    <source>
        <dbReference type="Proteomes" id="UP000594260"/>
    </source>
</evidence>
<feature type="domain" description="NR LBD" evidence="18">
    <location>
        <begin position="621"/>
        <end position="856"/>
    </location>
</feature>
<dbReference type="InterPro" id="IPR001628">
    <property type="entry name" value="Znf_hrmn_rcpt"/>
</dbReference>
<evidence type="ECO:0000256" key="15">
    <source>
        <dbReference type="ARBA" id="ARBA00033286"/>
    </source>
</evidence>
<dbReference type="RefSeq" id="XP_022668014.1">
    <property type="nucleotide sequence ID" value="XM_022812279.1"/>
</dbReference>
<keyword evidence="21" id="KW-1185">Reference proteome</keyword>
<dbReference type="CDD" id="cd07161">
    <property type="entry name" value="NR_DBD_EcR"/>
    <property type="match status" value="1"/>
</dbReference>
<dbReference type="GO" id="GO:0045944">
    <property type="term" value="P:positive regulation of transcription by RNA polymerase II"/>
    <property type="evidence" value="ECO:0007669"/>
    <property type="project" value="TreeGrafter"/>
</dbReference>
<feature type="compositionally biased region" description="Polar residues" evidence="16">
    <location>
        <begin position="213"/>
        <end position="224"/>
    </location>
</feature>
<evidence type="ECO:0000256" key="8">
    <source>
        <dbReference type="ARBA" id="ARBA00023125"/>
    </source>
</evidence>
<feature type="region of interest" description="Disordered" evidence="16">
    <location>
        <begin position="213"/>
        <end position="259"/>
    </location>
</feature>
<keyword evidence="7" id="KW-0805">Transcription regulation</keyword>
<dbReference type="Proteomes" id="UP000594260">
    <property type="component" value="Unplaced"/>
</dbReference>
<dbReference type="PROSITE" id="PS51030">
    <property type="entry name" value="NUCLEAR_REC_DBD_2"/>
    <property type="match status" value="1"/>
</dbReference>
<dbReference type="InterPro" id="IPR041889">
    <property type="entry name" value="NR_LBD_EcR"/>
</dbReference>
<dbReference type="GO" id="GO:0004879">
    <property type="term" value="F:nuclear receptor activity"/>
    <property type="evidence" value="ECO:0007669"/>
    <property type="project" value="InterPro"/>
</dbReference>
<dbReference type="InterPro" id="IPR050234">
    <property type="entry name" value="Nuclear_hormone_rcpt_NR1"/>
</dbReference>
<evidence type="ECO:0000313" key="20">
    <source>
        <dbReference type="EnsemblMetazoa" id="XP_022668014"/>
    </source>
</evidence>
<evidence type="ECO:0000256" key="14">
    <source>
        <dbReference type="ARBA" id="ARBA00033003"/>
    </source>
</evidence>
<proteinExistence type="evidence at transcript level"/>
<dbReference type="GO" id="GO:0035076">
    <property type="term" value="P:ecdysone receptor signaling pathway"/>
    <property type="evidence" value="ECO:0007669"/>
    <property type="project" value="InterPro"/>
</dbReference>
<keyword evidence="11" id="KW-0539">Nucleus</keyword>
<dbReference type="SUPFAM" id="SSF57716">
    <property type="entry name" value="Glucocorticoid receptor-like (DNA-binding domain)"/>
    <property type="match status" value="1"/>
</dbReference>
<dbReference type="OMA" id="RFEHITE"/>
<feature type="compositionally biased region" description="Polar residues" evidence="16">
    <location>
        <begin position="283"/>
        <end position="302"/>
    </location>
</feature>
<feature type="compositionally biased region" description="Polar residues" evidence="16">
    <location>
        <begin position="243"/>
        <end position="259"/>
    </location>
</feature>
<dbReference type="Pfam" id="PF00104">
    <property type="entry name" value="Hormone_recep"/>
    <property type="match status" value="1"/>
</dbReference>
<dbReference type="InterPro" id="IPR013088">
    <property type="entry name" value="Znf_NHR/GATA"/>
</dbReference>
<evidence type="ECO:0000256" key="11">
    <source>
        <dbReference type="ARBA" id="ARBA00023242"/>
    </source>
</evidence>
<evidence type="ECO:0000256" key="2">
    <source>
        <dbReference type="ARBA" id="ARBA00008092"/>
    </source>
</evidence>
<dbReference type="EMBL" id="KR230046">
    <property type="protein sequence ID" value="ALK02219.1"/>
    <property type="molecule type" value="Genomic_DNA"/>
</dbReference>
<evidence type="ECO:0000313" key="19">
    <source>
        <dbReference type="EMBL" id="ALK02216.1"/>
    </source>
</evidence>
<dbReference type="GO" id="GO:0090575">
    <property type="term" value="C:RNA polymerase II transcription regulator complex"/>
    <property type="evidence" value="ECO:0007669"/>
    <property type="project" value="TreeGrafter"/>
</dbReference>
<evidence type="ECO:0000256" key="12">
    <source>
        <dbReference type="ARBA" id="ARBA00029963"/>
    </source>
</evidence>
<keyword evidence="5" id="KW-0863">Zinc-finger</keyword>
<evidence type="ECO:0000256" key="3">
    <source>
        <dbReference type="ARBA" id="ARBA00022052"/>
    </source>
</evidence>
<evidence type="ECO:0000259" key="17">
    <source>
        <dbReference type="PROSITE" id="PS51030"/>
    </source>
</evidence>
<dbReference type="InParanoid" id="A0A0P0J327"/>
<dbReference type="EnsemblMetazoa" id="XM_022812279">
    <property type="protein sequence ID" value="XP_022668014"/>
    <property type="gene ID" value="LOC111253199"/>
</dbReference>
<dbReference type="PRINTS" id="PR00398">
    <property type="entry name" value="STRDHORMONER"/>
</dbReference>
<evidence type="ECO:0000256" key="9">
    <source>
        <dbReference type="ARBA" id="ARBA00023163"/>
    </source>
</evidence>
<evidence type="ECO:0000256" key="1">
    <source>
        <dbReference type="ARBA" id="ARBA00004123"/>
    </source>
</evidence>
<dbReference type="GO" id="GO:0008270">
    <property type="term" value="F:zinc ion binding"/>
    <property type="evidence" value="ECO:0007669"/>
    <property type="project" value="UniProtKB-KW"/>
</dbReference>
<evidence type="ECO:0000256" key="16">
    <source>
        <dbReference type="SAM" id="MobiDB-lite"/>
    </source>
</evidence>
<protein>
    <recommendedName>
        <fullName evidence="3">Ecdysone receptor</fullName>
    </recommendedName>
    <alternativeName>
        <fullName evidence="12">20-hydroxy-ecdysone receptor</fullName>
    </alternativeName>
    <alternativeName>
        <fullName evidence="13">EcRH</fullName>
    </alternativeName>
    <alternativeName>
        <fullName evidence="14">Ecdysteroid receptor</fullName>
    </alternativeName>
    <alternativeName>
        <fullName evidence="15">Nuclear receptor subfamily 1 group H member 1</fullName>
    </alternativeName>
</protein>
<keyword evidence="9" id="KW-0804">Transcription</keyword>
<feature type="compositionally biased region" description="Low complexity" evidence="16">
    <location>
        <begin position="445"/>
        <end position="455"/>
    </location>
</feature>
<evidence type="ECO:0000256" key="5">
    <source>
        <dbReference type="ARBA" id="ARBA00022771"/>
    </source>
</evidence>
<feature type="compositionally biased region" description="Low complexity" evidence="16">
    <location>
        <begin position="225"/>
        <end position="242"/>
    </location>
</feature>
<evidence type="ECO:0000256" key="7">
    <source>
        <dbReference type="ARBA" id="ARBA00023015"/>
    </source>
</evidence>
<dbReference type="InterPro" id="IPR035500">
    <property type="entry name" value="NHR-like_dom_sf"/>
</dbReference>
<keyword evidence="4" id="KW-0479">Metal-binding</keyword>
<dbReference type="GO" id="GO:0000978">
    <property type="term" value="F:RNA polymerase II cis-regulatory region sequence-specific DNA binding"/>
    <property type="evidence" value="ECO:0007669"/>
    <property type="project" value="TreeGrafter"/>
</dbReference>
<reference evidence="19" key="1">
    <citation type="submission" date="2015-04" db="EMBL/GenBank/DDBJ databases">
        <title>Isolation, characterization, and expression analyses of ecdysone receptor gene (EcR2) in Varroa destructor mite.</title>
        <authorList>
            <person name="Li Q.-B."/>
            <person name="Cabrera Cordon A.R."/>
            <person name="Teal P.E.A."/>
            <person name="Shirk P.D."/>
        </authorList>
    </citation>
    <scope>NUCLEOTIDE SEQUENCE</scope>
</reference>
<keyword evidence="8" id="KW-0238">DNA-binding</keyword>
<dbReference type="PROSITE" id="PS00031">
    <property type="entry name" value="NUCLEAR_REC_DBD_1"/>
    <property type="match status" value="1"/>
</dbReference>
<evidence type="ECO:0000256" key="6">
    <source>
        <dbReference type="ARBA" id="ARBA00022833"/>
    </source>
</evidence>